<accession>A0A644XJY9</accession>
<sequence>MITSVIGKMFLEAYNKKFNTQYDAKTFFVEEYYPLFFDHNKYMMTAGNSPLENPKLSWEKMIRGQIPFESSEKRKDRFDKLINKIEVSEPDASIAIGYPSLDVLATTSSQVSNIDFNIPKDDVFFSWIGSGLGIGVQGGMSILFNNTQVLLDIFEGWKLYRELLNKTPNLRGNQINTWNGQWIAHRYGRNFIPQTPMVGFNPFSTKDGLISVDTQSWTKILIGISRTFQNPQMMGYVYNYGQTNTTVGFIPFVLTQIRKAIELYEKFFGMNDGERAESLYGTAFGFIKACQSGAIGIKAMEPKGIKDYIDKAKMPKYKEKENEDQVINFNIYIIWILAMLNNEDLWEKAQEFAQELYTYTQGAQQAKKDRTNQINSVLASTKKQVFIENLVEIISKVENGNKITEIASIVNTMPSDNVPYFLTLIRFHYAAISK</sequence>
<dbReference type="AlphaFoldDB" id="A0A644XJY9"/>
<reference evidence="1" key="1">
    <citation type="submission" date="2019-08" db="EMBL/GenBank/DDBJ databases">
        <authorList>
            <person name="Kucharzyk K."/>
            <person name="Murdoch R.W."/>
            <person name="Higgins S."/>
            <person name="Loffler F."/>
        </authorList>
    </citation>
    <scope>NUCLEOTIDE SEQUENCE</scope>
</reference>
<dbReference type="EMBL" id="VSSQ01002624">
    <property type="protein sequence ID" value="MPM16500.1"/>
    <property type="molecule type" value="Genomic_DNA"/>
</dbReference>
<organism evidence="1">
    <name type="scientific">bioreactor metagenome</name>
    <dbReference type="NCBI Taxonomy" id="1076179"/>
    <lineage>
        <taxon>unclassified sequences</taxon>
        <taxon>metagenomes</taxon>
        <taxon>ecological metagenomes</taxon>
    </lineage>
</organism>
<comment type="caution">
    <text evidence="1">The sequence shown here is derived from an EMBL/GenBank/DDBJ whole genome shotgun (WGS) entry which is preliminary data.</text>
</comment>
<proteinExistence type="predicted"/>
<gene>
    <name evidence="1" type="ORF">SDC9_62881</name>
</gene>
<protein>
    <submittedName>
        <fullName evidence="1">Uncharacterized protein</fullName>
    </submittedName>
</protein>
<evidence type="ECO:0000313" key="1">
    <source>
        <dbReference type="EMBL" id="MPM16500.1"/>
    </source>
</evidence>
<name>A0A644XJY9_9ZZZZ</name>